<dbReference type="GO" id="GO:0003690">
    <property type="term" value="F:double-stranded DNA binding"/>
    <property type="evidence" value="ECO:0007669"/>
    <property type="project" value="TreeGrafter"/>
</dbReference>
<comment type="similarity">
    <text evidence="1">Belongs to the KIN17 family.</text>
</comment>
<accession>A0A9P4I8D7</accession>
<keyword evidence="2" id="KW-0479">Metal-binding</keyword>
<dbReference type="FunFam" id="1.10.10.2030:FF:000001">
    <property type="entry name" value="DNA/RNA-binding protein KIN17, putative"/>
    <property type="match status" value="1"/>
</dbReference>
<dbReference type="Proteomes" id="UP000799772">
    <property type="component" value="Unassembled WGS sequence"/>
</dbReference>
<protein>
    <recommendedName>
        <fullName evidence="6">C2H2-type domain-containing protein</fullName>
    </recommendedName>
</protein>
<keyword evidence="3" id="KW-0863">Zinc-finger</keyword>
<evidence type="ECO:0000256" key="1">
    <source>
        <dbReference type="ARBA" id="ARBA00008517"/>
    </source>
</evidence>
<dbReference type="SUPFAM" id="SSF57667">
    <property type="entry name" value="beta-beta-alpha zinc fingers"/>
    <property type="match status" value="1"/>
</dbReference>
<dbReference type="GO" id="GO:0005634">
    <property type="term" value="C:nucleus"/>
    <property type="evidence" value="ECO:0007669"/>
    <property type="project" value="TreeGrafter"/>
</dbReference>
<reference evidence="7" key="1">
    <citation type="journal article" date="2020" name="Stud. Mycol.">
        <title>101 Dothideomycetes genomes: a test case for predicting lifestyles and emergence of pathogens.</title>
        <authorList>
            <person name="Haridas S."/>
            <person name="Albert R."/>
            <person name="Binder M."/>
            <person name="Bloem J."/>
            <person name="Labutti K."/>
            <person name="Salamov A."/>
            <person name="Andreopoulos B."/>
            <person name="Baker S."/>
            <person name="Barry K."/>
            <person name="Bills G."/>
            <person name="Bluhm B."/>
            <person name="Cannon C."/>
            <person name="Castanera R."/>
            <person name="Culley D."/>
            <person name="Daum C."/>
            <person name="Ezra D."/>
            <person name="Gonzalez J."/>
            <person name="Henrissat B."/>
            <person name="Kuo A."/>
            <person name="Liang C."/>
            <person name="Lipzen A."/>
            <person name="Lutzoni F."/>
            <person name="Magnuson J."/>
            <person name="Mondo S."/>
            <person name="Nolan M."/>
            <person name="Ohm R."/>
            <person name="Pangilinan J."/>
            <person name="Park H.-J."/>
            <person name="Ramirez L."/>
            <person name="Alfaro M."/>
            <person name="Sun H."/>
            <person name="Tritt A."/>
            <person name="Yoshinaga Y."/>
            <person name="Zwiers L.-H."/>
            <person name="Turgeon B."/>
            <person name="Goodwin S."/>
            <person name="Spatafora J."/>
            <person name="Crous P."/>
            <person name="Grigoriev I."/>
        </authorList>
    </citation>
    <scope>NUCLEOTIDE SEQUENCE</scope>
    <source>
        <strain evidence="7">CBS 133067</strain>
    </source>
</reference>
<dbReference type="PROSITE" id="PS00028">
    <property type="entry name" value="ZINC_FINGER_C2H2_1"/>
    <property type="match status" value="1"/>
</dbReference>
<evidence type="ECO:0000313" key="7">
    <source>
        <dbReference type="EMBL" id="KAF2095047.1"/>
    </source>
</evidence>
<evidence type="ECO:0000256" key="5">
    <source>
        <dbReference type="SAM" id="MobiDB-lite"/>
    </source>
</evidence>
<evidence type="ECO:0000256" key="4">
    <source>
        <dbReference type="ARBA" id="ARBA00022833"/>
    </source>
</evidence>
<dbReference type="InterPro" id="IPR019447">
    <property type="entry name" value="DNA/RNA-bd_Kin17_WH-like_dom"/>
</dbReference>
<dbReference type="InterPro" id="IPR013087">
    <property type="entry name" value="Znf_C2H2_type"/>
</dbReference>
<dbReference type="PANTHER" id="PTHR12805">
    <property type="entry name" value="KIN17 KIN, ANTIGENIC DETERMINANT OF RECA PROTEIN HOMOLOG"/>
    <property type="match status" value="1"/>
</dbReference>
<dbReference type="GO" id="GO:0006260">
    <property type="term" value="P:DNA replication"/>
    <property type="evidence" value="ECO:0007669"/>
    <property type="project" value="TreeGrafter"/>
</dbReference>
<organism evidence="7 8">
    <name type="scientific">Rhizodiscina lignyota</name>
    <dbReference type="NCBI Taxonomy" id="1504668"/>
    <lineage>
        <taxon>Eukaryota</taxon>
        <taxon>Fungi</taxon>
        <taxon>Dikarya</taxon>
        <taxon>Ascomycota</taxon>
        <taxon>Pezizomycotina</taxon>
        <taxon>Dothideomycetes</taxon>
        <taxon>Pleosporomycetidae</taxon>
        <taxon>Aulographales</taxon>
        <taxon>Rhizodiscinaceae</taxon>
        <taxon>Rhizodiscina</taxon>
    </lineage>
</organism>
<gene>
    <name evidence="7" type="ORF">NA57DRAFT_45386</name>
</gene>
<dbReference type="EMBL" id="ML978132">
    <property type="protein sequence ID" value="KAF2095047.1"/>
    <property type="molecule type" value="Genomic_DNA"/>
</dbReference>
<evidence type="ECO:0000313" key="8">
    <source>
        <dbReference type="Proteomes" id="UP000799772"/>
    </source>
</evidence>
<dbReference type="GO" id="GO:0008270">
    <property type="term" value="F:zinc ion binding"/>
    <property type="evidence" value="ECO:0007669"/>
    <property type="project" value="UniProtKB-KW"/>
</dbReference>
<feature type="domain" description="C2H2-type" evidence="6">
    <location>
        <begin position="28"/>
        <end position="50"/>
    </location>
</feature>
<evidence type="ECO:0000256" key="2">
    <source>
        <dbReference type="ARBA" id="ARBA00022723"/>
    </source>
</evidence>
<feature type="compositionally biased region" description="Basic and acidic residues" evidence="5">
    <location>
        <begin position="203"/>
        <end position="213"/>
    </location>
</feature>
<proteinExistence type="inferred from homology"/>
<name>A0A9P4I8D7_9PEZI</name>
<dbReference type="InterPro" id="IPR056767">
    <property type="entry name" value="C2H2-Znf_KIN17"/>
</dbReference>
<dbReference type="OrthoDB" id="10266249at2759"/>
<dbReference type="PANTHER" id="PTHR12805:SF0">
    <property type="entry name" value="DNA_RNA-BINDING PROTEIN KIN17"/>
    <property type="match status" value="1"/>
</dbReference>
<sequence length="317" mass="36184">MPRAEAGSTKSVANKLKAAGLGRLRWYCQACEKQMRDENGFKCHVASETHVRKMQVIGEDPRKAINEFSQQFLSDFMRLLRTAHGEKKVHLNHFYQEYINDKHHIHMNATKWNSLTDFGKHLGREGLCRVYDEGEKGLHVSWIDNSPDALRRQEAIRKKERQDRGDEEREQKLIQDQIERANKAKAEQAKANNAAASADEEEQQKSGWEEGKKISLNFTFKKPPTPPADEKDKDKDASSGSDKEKENGEINSNLAKGTSKPAAPFSFSKKAEAPIKPKNVFGSAKRKDPPVELQRKAPMSNMQRIMLEEQAKRRKVF</sequence>
<feature type="region of interest" description="Disordered" evidence="5">
    <location>
        <begin position="181"/>
        <end position="317"/>
    </location>
</feature>
<dbReference type="AlphaFoldDB" id="A0A9P4I8D7"/>
<evidence type="ECO:0000256" key="3">
    <source>
        <dbReference type="ARBA" id="ARBA00022771"/>
    </source>
</evidence>
<comment type="caution">
    <text evidence="7">The sequence shown here is derived from an EMBL/GenBank/DDBJ whole genome shotgun (WGS) entry which is preliminary data.</text>
</comment>
<dbReference type="InterPro" id="IPR037321">
    <property type="entry name" value="KIN17-like"/>
</dbReference>
<dbReference type="Pfam" id="PF25095">
    <property type="entry name" value="C2H2-zf_KIN17"/>
    <property type="match status" value="1"/>
</dbReference>
<dbReference type="Gene3D" id="1.10.10.2030">
    <property type="entry name" value="DNA/RNA-binding protein Kin17, conserved domain"/>
    <property type="match status" value="1"/>
</dbReference>
<dbReference type="SMART" id="SM01253">
    <property type="entry name" value="Kin17_mid"/>
    <property type="match status" value="1"/>
</dbReference>
<evidence type="ECO:0000259" key="6">
    <source>
        <dbReference type="PROSITE" id="PS00028"/>
    </source>
</evidence>
<keyword evidence="8" id="KW-1185">Reference proteome</keyword>
<dbReference type="InterPro" id="IPR036236">
    <property type="entry name" value="Znf_C2H2_sf"/>
</dbReference>
<dbReference type="Pfam" id="PF10357">
    <property type="entry name" value="WH_KIN17"/>
    <property type="match status" value="1"/>
</dbReference>
<dbReference type="InterPro" id="IPR038254">
    <property type="entry name" value="KIN17_WH-like_sf"/>
</dbReference>
<keyword evidence="4" id="KW-0862">Zinc</keyword>
<feature type="compositionally biased region" description="Basic and acidic residues" evidence="5">
    <location>
        <begin position="228"/>
        <end position="248"/>
    </location>
</feature>
<dbReference type="GO" id="GO:0006974">
    <property type="term" value="P:DNA damage response"/>
    <property type="evidence" value="ECO:0007669"/>
    <property type="project" value="TreeGrafter"/>
</dbReference>
<feature type="compositionally biased region" description="Basic and acidic residues" evidence="5">
    <location>
        <begin position="285"/>
        <end position="295"/>
    </location>
</feature>